<keyword evidence="2" id="KW-1185">Reference proteome</keyword>
<accession>A0A892IAT2</accession>
<organism evidence="1 2">
    <name type="scientific">Burkholderia dolosa</name>
    <dbReference type="NCBI Taxonomy" id="152500"/>
    <lineage>
        <taxon>Bacteria</taxon>
        <taxon>Pseudomonadati</taxon>
        <taxon>Pseudomonadota</taxon>
        <taxon>Betaproteobacteria</taxon>
        <taxon>Burkholderiales</taxon>
        <taxon>Burkholderiaceae</taxon>
        <taxon>Burkholderia</taxon>
        <taxon>Burkholderia cepacia complex</taxon>
    </lineage>
</organism>
<dbReference type="Pfam" id="PF12087">
    <property type="entry name" value="DUF3564"/>
    <property type="match status" value="1"/>
</dbReference>
<reference evidence="1 2" key="1">
    <citation type="submission" date="2021-02" db="EMBL/GenBank/DDBJ databases">
        <title>FDA dAtabase for Regulatory Grade micrObial Sequences (FDA-ARGOS): Supporting development and validation of Infectious Disease Dx tests.</title>
        <authorList>
            <person name="Minogue T."/>
            <person name="Wolcott M."/>
            <person name="Wasieloski L."/>
            <person name="Aguilar W."/>
            <person name="Moore D."/>
            <person name="Jaissle J."/>
            <person name="Tallon L."/>
            <person name="Sadzewicz L."/>
            <person name="Zhao X."/>
            <person name="Boylan J."/>
            <person name="Ott S."/>
            <person name="Bowen H."/>
            <person name="Vavikolanu K."/>
            <person name="Mehta A."/>
            <person name="Aluvathingal J."/>
            <person name="Nadendla S."/>
            <person name="Yan Y."/>
            <person name="Sichtig H."/>
        </authorList>
    </citation>
    <scope>NUCLEOTIDE SEQUENCE [LARGE SCALE GENOMIC DNA]</scope>
    <source>
        <strain evidence="1 2">FDAARGOS_1272</strain>
    </source>
</reference>
<name>A0A892IAT2_9BURK</name>
<dbReference type="EMBL" id="CP069483">
    <property type="protein sequence ID" value="QRO80175.1"/>
    <property type="molecule type" value="Genomic_DNA"/>
</dbReference>
<sequence>MRLTIRINGSESETRQSYAVLWVDTDEGLWSREAHQGIDLPSWGKVRDVEGEMALCAGDSGSAVCQLKGLTFGATQREQGPAVLAGAHPAGAWRLQAVDRCTTRPEYQEFISVAR</sequence>
<dbReference type="AlphaFoldDB" id="A0A892IAT2"/>
<proteinExistence type="predicted"/>
<evidence type="ECO:0000313" key="2">
    <source>
        <dbReference type="Proteomes" id="UP000625568"/>
    </source>
</evidence>
<dbReference type="InterPro" id="IPR021947">
    <property type="entry name" value="DUF3564"/>
</dbReference>
<dbReference type="GeneID" id="93130106"/>
<evidence type="ECO:0000313" key="1">
    <source>
        <dbReference type="EMBL" id="QRO80175.1"/>
    </source>
</evidence>
<protein>
    <submittedName>
        <fullName evidence="1">DUF3564 family protein</fullName>
    </submittedName>
</protein>
<gene>
    <name evidence="1" type="ORF">I6K02_17670</name>
</gene>
<dbReference type="RefSeq" id="WP_035974015.1">
    <property type="nucleotide sequence ID" value="NZ_CABVPR010000078.1"/>
</dbReference>
<dbReference type="Proteomes" id="UP000625568">
    <property type="component" value="Chromosome 2"/>
</dbReference>